<dbReference type="EMBL" id="VSIV01000105">
    <property type="protein sequence ID" value="TYB33775.1"/>
    <property type="molecule type" value="Genomic_DNA"/>
</dbReference>
<keyword evidence="1" id="KW-0812">Transmembrane</keyword>
<dbReference type="Proteomes" id="UP000323337">
    <property type="component" value="Unassembled WGS sequence"/>
</dbReference>
<evidence type="ECO:0000313" key="3">
    <source>
        <dbReference type="EMBL" id="TYB33775.1"/>
    </source>
</evidence>
<dbReference type="AlphaFoldDB" id="A0A5D0MP52"/>
<name>A0A5D0MP52_FLESI</name>
<dbReference type="GO" id="GO:0006629">
    <property type="term" value="P:lipid metabolic process"/>
    <property type="evidence" value="ECO:0007669"/>
    <property type="project" value="InterPro"/>
</dbReference>
<keyword evidence="1" id="KW-0472">Membrane</keyword>
<dbReference type="Pfam" id="PF00487">
    <property type="entry name" value="FA_desaturase"/>
    <property type="match status" value="1"/>
</dbReference>
<proteinExistence type="predicted"/>
<sequence>MVTARTIGLLTFILIQLPVVWFAGIIGIWPFYVQHQFEGVYLARRREWDPLRAAMEGSSFYKLPAVLRWFTANIGYHHVHHLNPRIPNYRLRQCYNSIPALKDKPPLTIRKSLSAMTLKLWDEERKQLIGFP</sequence>
<comment type="caution">
    <text evidence="3">The sequence shown here is derived from an EMBL/GenBank/DDBJ whole genome shotgun (WGS) entry which is preliminary data.</text>
</comment>
<protein>
    <recommendedName>
        <fullName evidence="2">Fatty acid desaturase domain-containing protein</fullName>
    </recommendedName>
</protein>
<gene>
    <name evidence="3" type="ORF">FXF49_04555</name>
</gene>
<feature type="domain" description="Fatty acid desaturase" evidence="2">
    <location>
        <begin position="12"/>
        <end position="98"/>
    </location>
</feature>
<organism evidence="3 4">
    <name type="scientific">Flexistipes sinusarabici</name>
    <dbReference type="NCBI Taxonomy" id="2352"/>
    <lineage>
        <taxon>Bacteria</taxon>
        <taxon>Pseudomonadati</taxon>
        <taxon>Deferribacterota</taxon>
        <taxon>Deferribacteres</taxon>
        <taxon>Deferribacterales</taxon>
        <taxon>Flexistipitaceae</taxon>
        <taxon>Flexistipes</taxon>
    </lineage>
</organism>
<accession>A0A5D0MP52</accession>
<dbReference type="RefSeq" id="WP_369693749.1">
    <property type="nucleotide sequence ID" value="NZ_VSIV01000105.1"/>
</dbReference>
<evidence type="ECO:0000313" key="4">
    <source>
        <dbReference type="Proteomes" id="UP000323337"/>
    </source>
</evidence>
<feature type="transmembrane region" description="Helical" evidence="1">
    <location>
        <begin position="7"/>
        <end position="32"/>
    </location>
</feature>
<reference evidence="3 4" key="1">
    <citation type="submission" date="2019-08" db="EMBL/GenBank/DDBJ databases">
        <title>Genomic characterization of a novel candidate phylum (ARYD3) from a high temperature, high salinity tertiary oil reservoir in north central Oklahoma, USA.</title>
        <authorList>
            <person name="Youssef N.H."/>
            <person name="Yadav A."/>
            <person name="Elshahed M.S."/>
        </authorList>
    </citation>
    <scope>NUCLEOTIDE SEQUENCE [LARGE SCALE GENOMIC DNA]</scope>
    <source>
        <strain evidence="3">ARYD1</strain>
    </source>
</reference>
<evidence type="ECO:0000259" key="2">
    <source>
        <dbReference type="Pfam" id="PF00487"/>
    </source>
</evidence>
<keyword evidence="1" id="KW-1133">Transmembrane helix</keyword>
<dbReference type="InterPro" id="IPR005804">
    <property type="entry name" value="FA_desaturase_dom"/>
</dbReference>
<evidence type="ECO:0000256" key="1">
    <source>
        <dbReference type="SAM" id="Phobius"/>
    </source>
</evidence>